<dbReference type="Proteomes" id="UP001107558">
    <property type="component" value="Chromosome 1"/>
</dbReference>
<organism evidence="1 2">
    <name type="scientific">Polypedilum vanderplanki</name>
    <name type="common">Sleeping chironomid midge</name>
    <dbReference type="NCBI Taxonomy" id="319348"/>
    <lineage>
        <taxon>Eukaryota</taxon>
        <taxon>Metazoa</taxon>
        <taxon>Ecdysozoa</taxon>
        <taxon>Arthropoda</taxon>
        <taxon>Hexapoda</taxon>
        <taxon>Insecta</taxon>
        <taxon>Pterygota</taxon>
        <taxon>Neoptera</taxon>
        <taxon>Endopterygota</taxon>
        <taxon>Diptera</taxon>
        <taxon>Nematocera</taxon>
        <taxon>Chironomoidea</taxon>
        <taxon>Chironomidae</taxon>
        <taxon>Chironominae</taxon>
        <taxon>Polypedilum</taxon>
        <taxon>Polypedilum</taxon>
    </lineage>
</organism>
<proteinExistence type="predicted"/>
<gene>
    <name evidence="1" type="ORF">PVAND_010122</name>
</gene>
<name>A0A9J6CEW5_POLVA</name>
<evidence type="ECO:0000313" key="2">
    <source>
        <dbReference type="Proteomes" id="UP001107558"/>
    </source>
</evidence>
<reference evidence="1" key="1">
    <citation type="submission" date="2021-03" db="EMBL/GenBank/DDBJ databases">
        <title>Chromosome level genome of the anhydrobiotic midge Polypedilum vanderplanki.</title>
        <authorList>
            <person name="Yoshida Y."/>
            <person name="Kikawada T."/>
            <person name="Gusev O."/>
        </authorList>
    </citation>
    <scope>NUCLEOTIDE SEQUENCE</scope>
    <source>
        <strain evidence="1">NIAS01</strain>
        <tissue evidence="1">Whole body or cell culture</tissue>
    </source>
</reference>
<protein>
    <submittedName>
        <fullName evidence="1">Uncharacterized protein</fullName>
    </submittedName>
</protein>
<evidence type="ECO:0000313" key="1">
    <source>
        <dbReference type="EMBL" id="KAG5680628.1"/>
    </source>
</evidence>
<dbReference type="AlphaFoldDB" id="A0A9J6CEW5"/>
<sequence length="141" mass="16356">MKTLKHQQLTRHYSNILQKRLVESEMSKLKVLLCDSDVEMKNTDAMDISNEIESRRVIDATLIFADGGDGTTGFSHFHQKNENDEVVNDHSLFTWSTTPISLRTNEGVELWRNPIPNSPFSNRPICWNLPKKQSNMYKKYI</sequence>
<comment type="caution">
    <text evidence="1">The sequence shown here is derived from an EMBL/GenBank/DDBJ whole genome shotgun (WGS) entry which is preliminary data.</text>
</comment>
<keyword evidence="2" id="KW-1185">Reference proteome</keyword>
<dbReference type="OrthoDB" id="8193306at2759"/>
<accession>A0A9J6CEW5</accession>
<dbReference type="EMBL" id="JADBJN010000001">
    <property type="protein sequence ID" value="KAG5680628.1"/>
    <property type="molecule type" value="Genomic_DNA"/>
</dbReference>